<organism evidence="6 7">
    <name type="scientific">Entotheonella factor</name>
    <dbReference type="NCBI Taxonomy" id="1429438"/>
    <lineage>
        <taxon>Bacteria</taxon>
        <taxon>Pseudomonadati</taxon>
        <taxon>Nitrospinota/Tectimicrobiota group</taxon>
        <taxon>Candidatus Tectimicrobiota</taxon>
        <taxon>Candidatus Entotheonellia</taxon>
        <taxon>Candidatus Entotheonellales</taxon>
        <taxon>Candidatus Entotheonellaceae</taxon>
        <taxon>Candidatus Entotheonella</taxon>
    </lineage>
</organism>
<proteinExistence type="inferred from homology"/>
<dbReference type="InterPro" id="IPR013615">
    <property type="entry name" value="CbbQ_C"/>
</dbReference>
<dbReference type="SUPFAM" id="SSF52540">
    <property type="entry name" value="P-loop containing nucleoside triphosphate hydrolases"/>
    <property type="match status" value="1"/>
</dbReference>
<dbReference type="Gene3D" id="3.40.50.300">
    <property type="entry name" value="P-loop containing nucleotide triphosphate hydrolases"/>
    <property type="match status" value="1"/>
</dbReference>
<sequence length="290" mass="32051">MKTLDTRNVRDLSAVEAHGLETEPYYLPIGDEVEVFRAAYEARLPVLLKGPTGCGKTRFVEYMAYQIYRDSASESHSAVPTPLITVACHEDLSSTDMVGRYLLVGDETVWIDGPLTRAVRSGAICYLDEVVEARKDTTVLIHALTDHRRILPIEKQGVILDAHEHFLLVLSYNPGYQSVLKDLKPSTRQRFVSLEFDYPPAEQEAHIIAHESGVDADTAADLAALGAKVRQLRQHGFEEGVSTRLLVYAGQLVARGISVHRACDVAISRAITDDVEVQRAVAEIVATIFP</sequence>
<dbReference type="InterPro" id="IPR011704">
    <property type="entry name" value="ATPase_dyneun-rel_AAA"/>
</dbReference>
<evidence type="ECO:0000256" key="1">
    <source>
        <dbReference type="ARBA" id="ARBA00009417"/>
    </source>
</evidence>
<evidence type="ECO:0000259" key="5">
    <source>
        <dbReference type="Pfam" id="PF08406"/>
    </source>
</evidence>
<dbReference type="PANTHER" id="PTHR42759:SF7">
    <property type="entry name" value="DENITRIFICATION REGULATORY PROTEIN NIRQ"/>
    <property type="match status" value="1"/>
</dbReference>
<evidence type="ECO:0000313" key="7">
    <source>
        <dbReference type="Proteomes" id="UP000019141"/>
    </source>
</evidence>
<dbReference type="EMBL" id="AZHW01000645">
    <property type="protein sequence ID" value="ETW97586.1"/>
    <property type="molecule type" value="Genomic_DNA"/>
</dbReference>
<dbReference type="Pfam" id="PF07728">
    <property type="entry name" value="AAA_5"/>
    <property type="match status" value="1"/>
</dbReference>
<feature type="domain" description="ATPase dynein-related AAA" evidence="4">
    <location>
        <begin position="45"/>
        <end position="191"/>
    </location>
</feature>
<evidence type="ECO:0000256" key="2">
    <source>
        <dbReference type="ARBA" id="ARBA00022741"/>
    </source>
</evidence>
<reference evidence="6 7" key="1">
    <citation type="journal article" date="2014" name="Nature">
        <title>An environmental bacterial taxon with a large and distinct metabolic repertoire.</title>
        <authorList>
            <person name="Wilson M.C."/>
            <person name="Mori T."/>
            <person name="Ruckert C."/>
            <person name="Uria A.R."/>
            <person name="Helf M.J."/>
            <person name="Takada K."/>
            <person name="Gernert C."/>
            <person name="Steffens U.A."/>
            <person name="Heycke N."/>
            <person name="Schmitt S."/>
            <person name="Rinke C."/>
            <person name="Helfrich E.J."/>
            <person name="Brachmann A.O."/>
            <person name="Gurgui C."/>
            <person name="Wakimoto T."/>
            <person name="Kracht M."/>
            <person name="Crusemann M."/>
            <person name="Hentschel U."/>
            <person name="Abe I."/>
            <person name="Matsunaga S."/>
            <person name="Kalinowski J."/>
            <person name="Takeyama H."/>
            <person name="Piel J."/>
        </authorList>
    </citation>
    <scope>NUCLEOTIDE SEQUENCE [LARGE SCALE GENOMIC DNA]</scope>
    <source>
        <strain evidence="7">TSY1</strain>
    </source>
</reference>
<keyword evidence="2" id="KW-0547">Nucleotide-binding</keyword>
<dbReference type="PATRIC" id="fig|1429438.4.peg.4267"/>
<dbReference type="AlphaFoldDB" id="W4LJQ5"/>
<dbReference type="PANTHER" id="PTHR42759">
    <property type="entry name" value="MOXR FAMILY PROTEIN"/>
    <property type="match status" value="1"/>
</dbReference>
<dbReference type="Proteomes" id="UP000019141">
    <property type="component" value="Unassembled WGS sequence"/>
</dbReference>
<protein>
    <submittedName>
        <fullName evidence="6">ATPase AAA</fullName>
    </submittedName>
</protein>
<accession>W4LJQ5</accession>
<dbReference type="HOGENOM" id="CLU_067562_0_0_7"/>
<comment type="similarity">
    <text evidence="1">Belongs to the CbbQ/NirQ/NorQ/GpvN family.</text>
</comment>
<name>W4LJQ5_ENTF1</name>
<dbReference type="GO" id="GO:0005524">
    <property type="term" value="F:ATP binding"/>
    <property type="evidence" value="ECO:0007669"/>
    <property type="project" value="UniProtKB-KW"/>
</dbReference>
<gene>
    <name evidence="6" type="ORF">ETSY1_22080</name>
</gene>
<evidence type="ECO:0000259" key="4">
    <source>
        <dbReference type="Pfam" id="PF07728"/>
    </source>
</evidence>
<keyword evidence="7" id="KW-1185">Reference proteome</keyword>
<dbReference type="InterPro" id="IPR050764">
    <property type="entry name" value="CbbQ/NirQ/NorQ/GpvN"/>
</dbReference>
<feature type="domain" description="CbbQ/NirQ/NorQ C-terminal" evidence="5">
    <location>
        <begin position="204"/>
        <end position="287"/>
    </location>
</feature>
<dbReference type="Pfam" id="PF08406">
    <property type="entry name" value="CbbQ_C"/>
    <property type="match status" value="1"/>
</dbReference>
<dbReference type="GO" id="GO:0016887">
    <property type="term" value="F:ATP hydrolysis activity"/>
    <property type="evidence" value="ECO:0007669"/>
    <property type="project" value="InterPro"/>
</dbReference>
<dbReference type="InterPro" id="IPR027417">
    <property type="entry name" value="P-loop_NTPase"/>
</dbReference>
<keyword evidence="3" id="KW-0067">ATP-binding</keyword>
<comment type="caution">
    <text evidence="6">The sequence shown here is derived from an EMBL/GenBank/DDBJ whole genome shotgun (WGS) entry which is preliminary data.</text>
</comment>
<evidence type="ECO:0000313" key="6">
    <source>
        <dbReference type="EMBL" id="ETW97586.1"/>
    </source>
</evidence>
<evidence type="ECO:0000256" key="3">
    <source>
        <dbReference type="ARBA" id="ARBA00022840"/>
    </source>
</evidence>